<feature type="chain" id="PRO_5036512171" evidence="2">
    <location>
        <begin position="24"/>
        <end position="493"/>
    </location>
</feature>
<keyword evidence="2" id="KW-0472">Membrane</keyword>
<dbReference type="Pfam" id="PF02321">
    <property type="entry name" value="OEP"/>
    <property type="match status" value="2"/>
</dbReference>
<dbReference type="GO" id="GO:0015562">
    <property type="term" value="F:efflux transmembrane transporter activity"/>
    <property type="evidence" value="ECO:0007669"/>
    <property type="project" value="InterPro"/>
</dbReference>
<keyword evidence="2 5" id="KW-0449">Lipoprotein</keyword>
<reference evidence="4 7" key="2">
    <citation type="submission" date="2019-12" db="EMBL/GenBank/DDBJ databases">
        <authorList>
            <person name="Zheng J."/>
        </authorList>
    </citation>
    <scope>NUCLEOTIDE SEQUENCE [LARGE SCALE GENOMIC DNA]</scope>
    <source>
        <strain evidence="4 7">DSM 27347</strain>
    </source>
</reference>
<evidence type="ECO:0000256" key="1">
    <source>
        <dbReference type="ARBA" id="ARBA00007613"/>
    </source>
</evidence>
<dbReference type="AlphaFoldDB" id="A0A1G7RGF5"/>
<gene>
    <name evidence="4" type="ORF">GQR91_17800</name>
    <name evidence="5" type="ORF">SAMN05216557_11175</name>
</gene>
<organism evidence="5 6">
    <name type="scientific">Sphingomonas carotinifaciens</name>
    <dbReference type="NCBI Taxonomy" id="1166323"/>
    <lineage>
        <taxon>Bacteria</taxon>
        <taxon>Pseudomonadati</taxon>
        <taxon>Pseudomonadota</taxon>
        <taxon>Alphaproteobacteria</taxon>
        <taxon>Sphingomonadales</taxon>
        <taxon>Sphingomonadaceae</taxon>
        <taxon>Sphingomonas</taxon>
    </lineage>
</organism>
<comment type="similarity">
    <text evidence="1 2">Belongs to the outer membrane factor (OMF) (TC 1.B.17) family.</text>
</comment>
<reference evidence="5 6" key="1">
    <citation type="submission" date="2016-10" db="EMBL/GenBank/DDBJ databases">
        <authorList>
            <person name="Varghese N."/>
            <person name="Submissions S."/>
        </authorList>
    </citation>
    <scope>NUCLEOTIDE SEQUENCE [LARGE SCALE GENOMIC DNA]</scope>
    <source>
        <strain evidence="5 6">S7-754</strain>
    </source>
</reference>
<evidence type="ECO:0000256" key="3">
    <source>
        <dbReference type="SAM" id="MobiDB-lite"/>
    </source>
</evidence>
<accession>A0A1G7RGF5</accession>
<evidence type="ECO:0000256" key="2">
    <source>
        <dbReference type="RuleBase" id="RU362097"/>
    </source>
</evidence>
<dbReference type="Proteomes" id="UP000323502">
    <property type="component" value="Unassembled WGS sequence"/>
</dbReference>
<name>A0A1G7RGF5_9SPHN</name>
<dbReference type="Proteomes" id="UP000436801">
    <property type="component" value="Unassembled WGS sequence"/>
</dbReference>
<keyword evidence="2" id="KW-0564">Palmitate</keyword>
<dbReference type="Gene3D" id="1.20.1600.10">
    <property type="entry name" value="Outer membrane efflux proteins (OEP)"/>
    <property type="match status" value="1"/>
</dbReference>
<keyword evidence="2" id="KW-1134">Transmembrane beta strand</keyword>
<dbReference type="RefSeq" id="WP_149683489.1">
    <property type="nucleotide sequence ID" value="NZ_FNBI01000011.1"/>
</dbReference>
<protein>
    <submittedName>
        <fullName evidence="4">Efflux transporter outer membrane subunit</fullName>
    </submittedName>
    <submittedName>
        <fullName evidence="5">Efflux transporter, outer membrane factor (OMF) lipoprotein, NodT family</fullName>
    </submittedName>
</protein>
<sequence length="493" mass="52907">MNRTIMLLPLLTLAACATGPRYAEPTPITALARPYANAPLPAAIAEGALERWWIQLGDPTLDALVADTLARNLDLDAARARLRRARAQRGVTRAAGLPTLDGTGAAQRQQTGSGSAKLNLGEAGGGGAGGSTDTLGIDDIPGSAFELYQASFDASWEVDLFGANRARTRAEDARVAAAGFDIEDVRTSLAAEVARDYLVVREVQARLAVLDRNLAIARRTQALAREQERAGLVTEADTARTDAQVLGIEAQIPQLRMQETQAAQRLAVLAAREPAALRDTLSPVRPIPASATVATGMPSELLLRRPDIRRAERELAAATHSEAGAVRDLYPSLSLNASYGGIRTGGLLEWASTLFSLGANLTAPIFDGGRRRAEVERQRANVDEALARYRSAVLGAFREVEDGLVASTRNRERLVLAERTVERRRRARTVLEEQYRAGLVGLLDLLTAERDLAEAETLTANARAQVTVDWIGLQKALGGGWRVVPAVEREKGA</sequence>
<dbReference type="InterPro" id="IPR010131">
    <property type="entry name" value="MdtP/NodT-like"/>
</dbReference>
<feature type="signal peptide" evidence="2">
    <location>
        <begin position="1"/>
        <end position="23"/>
    </location>
</feature>
<dbReference type="PANTHER" id="PTHR30203">
    <property type="entry name" value="OUTER MEMBRANE CATION EFFLUX PROTEIN"/>
    <property type="match status" value="1"/>
</dbReference>
<proteinExistence type="inferred from homology"/>
<keyword evidence="6" id="KW-1185">Reference proteome</keyword>
<dbReference type="SUPFAM" id="SSF56954">
    <property type="entry name" value="Outer membrane efflux proteins (OEP)"/>
    <property type="match status" value="1"/>
</dbReference>
<dbReference type="Gene3D" id="2.20.200.10">
    <property type="entry name" value="Outer membrane efflux proteins (OEP)"/>
    <property type="match status" value="1"/>
</dbReference>
<evidence type="ECO:0000313" key="7">
    <source>
        <dbReference type="Proteomes" id="UP000436801"/>
    </source>
</evidence>
<dbReference type="GO" id="GO:0005886">
    <property type="term" value="C:plasma membrane"/>
    <property type="evidence" value="ECO:0007669"/>
    <property type="project" value="UniProtKB-SubCell"/>
</dbReference>
<dbReference type="PROSITE" id="PS51257">
    <property type="entry name" value="PROKAR_LIPOPROTEIN"/>
    <property type="match status" value="1"/>
</dbReference>
<keyword evidence="2" id="KW-0812">Transmembrane</keyword>
<evidence type="ECO:0000313" key="4">
    <source>
        <dbReference type="EMBL" id="MWC45471.1"/>
    </source>
</evidence>
<feature type="region of interest" description="Disordered" evidence="3">
    <location>
        <begin position="93"/>
        <end position="132"/>
    </location>
</feature>
<evidence type="ECO:0000313" key="5">
    <source>
        <dbReference type="EMBL" id="SDG09833.1"/>
    </source>
</evidence>
<dbReference type="NCBIfam" id="TIGR01845">
    <property type="entry name" value="outer_NodT"/>
    <property type="match status" value="1"/>
</dbReference>
<evidence type="ECO:0000313" key="6">
    <source>
        <dbReference type="Proteomes" id="UP000323502"/>
    </source>
</evidence>
<dbReference type="PANTHER" id="PTHR30203:SF25">
    <property type="entry name" value="OUTER MEMBRANE PROTEIN-RELATED"/>
    <property type="match status" value="1"/>
</dbReference>
<feature type="compositionally biased region" description="Polar residues" evidence="3">
    <location>
        <begin position="106"/>
        <end position="116"/>
    </location>
</feature>
<dbReference type="OrthoDB" id="7181739at2"/>
<comment type="subcellular location">
    <subcellularLocation>
        <location evidence="2">Cell membrane</location>
        <topology evidence="2">Lipid-anchor</topology>
    </subcellularLocation>
</comment>
<dbReference type="InterPro" id="IPR003423">
    <property type="entry name" value="OMP_efflux"/>
</dbReference>
<dbReference type="EMBL" id="FNBI01000011">
    <property type="protein sequence ID" value="SDG09833.1"/>
    <property type="molecule type" value="Genomic_DNA"/>
</dbReference>
<keyword evidence="2" id="KW-0732">Signal</keyword>
<dbReference type="EMBL" id="WSUT01000006">
    <property type="protein sequence ID" value="MWC45471.1"/>
    <property type="molecule type" value="Genomic_DNA"/>
</dbReference>